<evidence type="ECO:0000256" key="4">
    <source>
        <dbReference type="ARBA" id="ARBA00012485"/>
    </source>
</evidence>
<keyword evidence="7" id="KW-0677">Repeat</keyword>
<dbReference type="FunFam" id="3.90.1750.10:FF:000005">
    <property type="entry name" value="E3 ubiquitin-protein ligase"/>
    <property type="match status" value="1"/>
</dbReference>
<reference evidence="15" key="1">
    <citation type="journal article" date="2018" name="Nat. Microbiol.">
        <title>Leveraging single-cell genomics to expand the fungal tree of life.</title>
        <authorList>
            <person name="Ahrendt S.R."/>
            <person name="Quandt C.A."/>
            <person name="Ciobanu D."/>
            <person name="Clum A."/>
            <person name="Salamov A."/>
            <person name="Andreopoulos B."/>
            <person name="Cheng J.F."/>
            <person name="Woyke T."/>
            <person name="Pelin A."/>
            <person name="Henrissat B."/>
            <person name="Reynolds N.K."/>
            <person name="Benny G.L."/>
            <person name="Smith M.E."/>
            <person name="James T.Y."/>
            <person name="Grigoriev I.V."/>
        </authorList>
    </citation>
    <scope>NUCLEOTIDE SEQUENCE [LARGE SCALE GENOMIC DNA]</scope>
</reference>
<comment type="caution">
    <text evidence="9">Lacks conserved residue(s) required for the propagation of feature annotation.</text>
</comment>
<dbReference type="SMART" id="SM00456">
    <property type="entry name" value="WW"/>
    <property type="match status" value="3"/>
</dbReference>
<dbReference type="EC" id="2.3.2.26" evidence="4"/>
<feature type="region of interest" description="Disordered" evidence="10">
    <location>
        <begin position="218"/>
        <end position="299"/>
    </location>
</feature>
<dbReference type="SUPFAM" id="SSF49562">
    <property type="entry name" value="C2 domain (Calcium/lipid-binding domain, CaLB)"/>
    <property type="match status" value="1"/>
</dbReference>
<dbReference type="GO" id="GO:0061630">
    <property type="term" value="F:ubiquitin protein ligase activity"/>
    <property type="evidence" value="ECO:0007669"/>
    <property type="project" value="UniProtKB-EC"/>
</dbReference>
<evidence type="ECO:0000256" key="10">
    <source>
        <dbReference type="SAM" id="MobiDB-lite"/>
    </source>
</evidence>
<feature type="compositionally biased region" description="Polar residues" evidence="10">
    <location>
        <begin position="365"/>
        <end position="374"/>
    </location>
</feature>
<dbReference type="CDD" id="cd00201">
    <property type="entry name" value="WW"/>
    <property type="match status" value="3"/>
</dbReference>
<dbReference type="SMART" id="SM00239">
    <property type="entry name" value="C2"/>
    <property type="match status" value="1"/>
</dbReference>
<dbReference type="SUPFAM" id="SSF51045">
    <property type="entry name" value="WW domain"/>
    <property type="match status" value="3"/>
</dbReference>
<dbReference type="InterPro" id="IPR001202">
    <property type="entry name" value="WW_dom"/>
</dbReference>
<comment type="pathway">
    <text evidence="3">Protein modification; protein ubiquitination.</text>
</comment>
<dbReference type="InterPro" id="IPR036020">
    <property type="entry name" value="WW_dom_sf"/>
</dbReference>
<dbReference type="GO" id="GO:0016567">
    <property type="term" value="P:protein ubiquitination"/>
    <property type="evidence" value="ECO:0007669"/>
    <property type="project" value="UniProtKB-UniPathway"/>
</dbReference>
<evidence type="ECO:0000313" key="15">
    <source>
        <dbReference type="Proteomes" id="UP000269721"/>
    </source>
</evidence>
<dbReference type="AlphaFoldDB" id="A0A4P9W2L4"/>
<dbReference type="Gene3D" id="3.90.1750.10">
    <property type="entry name" value="Hect, E3 ligase catalytic domains"/>
    <property type="match status" value="1"/>
</dbReference>
<organism evidence="14 15">
    <name type="scientific">Blyttiomyces helicus</name>
    <dbReference type="NCBI Taxonomy" id="388810"/>
    <lineage>
        <taxon>Eukaryota</taxon>
        <taxon>Fungi</taxon>
        <taxon>Fungi incertae sedis</taxon>
        <taxon>Chytridiomycota</taxon>
        <taxon>Chytridiomycota incertae sedis</taxon>
        <taxon>Chytridiomycetes</taxon>
        <taxon>Chytridiomycetes incertae sedis</taxon>
        <taxon>Blyttiomyces</taxon>
    </lineage>
</organism>
<dbReference type="FunFam" id="2.20.70.10:FF:000017">
    <property type="entry name" value="E3 ubiquitin-protein ligase"/>
    <property type="match status" value="2"/>
</dbReference>
<dbReference type="PANTHER" id="PTHR11254">
    <property type="entry name" value="HECT DOMAIN UBIQUITIN-PROTEIN LIGASE"/>
    <property type="match status" value="1"/>
</dbReference>
<dbReference type="CDD" id="cd08382">
    <property type="entry name" value="C2_Smurf-like"/>
    <property type="match status" value="1"/>
</dbReference>
<dbReference type="EMBL" id="KZ998245">
    <property type="protein sequence ID" value="RKO86384.1"/>
    <property type="molecule type" value="Genomic_DNA"/>
</dbReference>
<dbReference type="PROSITE" id="PS50004">
    <property type="entry name" value="C2"/>
    <property type="match status" value="1"/>
</dbReference>
<dbReference type="PROSITE" id="PS01159">
    <property type="entry name" value="WW_DOMAIN_1"/>
    <property type="match status" value="3"/>
</dbReference>
<evidence type="ECO:0000256" key="8">
    <source>
        <dbReference type="ARBA" id="ARBA00022786"/>
    </source>
</evidence>
<feature type="domain" description="WW" evidence="12">
    <location>
        <begin position="395"/>
        <end position="428"/>
    </location>
</feature>
<feature type="domain" description="C2" evidence="11">
    <location>
        <begin position="36"/>
        <end position="162"/>
    </location>
</feature>
<evidence type="ECO:0000256" key="3">
    <source>
        <dbReference type="ARBA" id="ARBA00004906"/>
    </source>
</evidence>
<dbReference type="InterPro" id="IPR000008">
    <property type="entry name" value="C2_dom"/>
</dbReference>
<dbReference type="Gene3D" id="2.20.70.10">
    <property type="match status" value="2"/>
</dbReference>
<evidence type="ECO:0000256" key="2">
    <source>
        <dbReference type="ARBA" id="ARBA00004496"/>
    </source>
</evidence>
<keyword evidence="15" id="KW-1185">Reference proteome</keyword>
<feature type="domain" description="WW" evidence="12">
    <location>
        <begin position="462"/>
        <end position="495"/>
    </location>
</feature>
<dbReference type="InterPro" id="IPR035892">
    <property type="entry name" value="C2_domain_sf"/>
</dbReference>
<dbReference type="Pfam" id="PF00397">
    <property type="entry name" value="WW"/>
    <property type="match status" value="3"/>
</dbReference>
<dbReference type="UniPathway" id="UPA00143"/>
<feature type="compositionally biased region" description="Polar residues" evidence="10">
    <location>
        <begin position="322"/>
        <end position="335"/>
    </location>
</feature>
<evidence type="ECO:0000259" key="12">
    <source>
        <dbReference type="PROSITE" id="PS50020"/>
    </source>
</evidence>
<dbReference type="InterPro" id="IPR050409">
    <property type="entry name" value="E3_ubiq-protein_ligase"/>
</dbReference>
<evidence type="ECO:0000259" key="11">
    <source>
        <dbReference type="PROSITE" id="PS50004"/>
    </source>
</evidence>
<evidence type="ECO:0000259" key="13">
    <source>
        <dbReference type="PROSITE" id="PS50237"/>
    </source>
</evidence>
<dbReference type="PIRSF" id="PIRSF001569">
    <property type="entry name" value="E3_ub_ligase_SMURF1"/>
    <property type="match status" value="1"/>
</dbReference>
<keyword evidence="6" id="KW-0808">Transferase</keyword>
<evidence type="ECO:0000256" key="5">
    <source>
        <dbReference type="ARBA" id="ARBA00022490"/>
    </source>
</evidence>
<dbReference type="InterPro" id="IPR024928">
    <property type="entry name" value="E3_ub_ligase_SMURF1"/>
</dbReference>
<dbReference type="Pfam" id="PF00168">
    <property type="entry name" value="C2"/>
    <property type="match status" value="1"/>
</dbReference>
<gene>
    <name evidence="14" type="ORF">BDK51DRAFT_30676</name>
</gene>
<evidence type="ECO:0000313" key="14">
    <source>
        <dbReference type="EMBL" id="RKO86384.1"/>
    </source>
</evidence>
<evidence type="ECO:0000256" key="6">
    <source>
        <dbReference type="ARBA" id="ARBA00022679"/>
    </source>
</evidence>
<dbReference type="Gene3D" id="2.60.40.150">
    <property type="entry name" value="C2 domain"/>
    <property type="match status" value="1"/>
</dbReference>
<accession>A0A4P9W2L4</accession>
<feature type="compositionally biased region" description="Polar residues" evidence="10">
    <location>
        <begin position="227"/>
        <end position="241"/>
    </location>
</feature>
<sequence length="674" mass="74347">MCEPCLFLASPVAVLSALVLTFVLLRFHSSTLKTVKLTGVLMIVDGSWDSFGIEGSLPVLCAEVVAADGLFKRDVFRLPDPFAVVTVDAEQTHTTSVIKRTLNPYWNESFDITVSNTSVIAVQIFDHKKWKKTRDQGFLGVINTQIGNIFDINTGGDEMLTLELKKSNSTDVVSGKLIMNVSTVNVYSPPASAPTPTVESTTAALANVSVGRTPSVISNNSSASSAHPSTLANIDAGSSSSAPPPTVTHFNPTLGGEMRKDGIRIPPQPQNGSSSSSASPANRALSSVEDSMGPLPSGWERRVDHLNRSYYVDHNTRTTTWIRPTVSGTNPNAASDDQRNLTEQERQRHQNRSLPGGGGDGAPPSMNTPSAGTLTTASPSPVPSPTPSTPAANLGPLPNGWEQRVTPEGRAYYVDHNTRTTTWLDPRRVQQQGRSGTGQQLNAGQAAAQLALAQQTSRATLGALPGGWEMRLTNTGRVYYVDHNAKITTWDDPRLPSSLDQNVPQYKRDFRRKLVYFRSQPAMRPSPGQCHVTVRRATIFEDAYTEIMRYPASELKKRLMIKFAGEDGLDYGGLSREFFFLLSHEMFNPFYCLFEYSAHDNYTLQINPHSSINPEHLNYFKFIGRVVGLAIFHQRFLDAFFITALYKMILRKKINIKDMESVDSEMWRSLQWML</sequence>
<dbReference type="PROSITE" id="PS50020">
    <property type="entry name" value="WW_DOMAIN_2"/>
    <property type="match status" value="3"/>
</dbReference>
<feature type="domain" description="WW" evidence="12">
    <location>
        <begin position="293"/>
        <end position="326"/>
    </location>
</feature>
<dbReference type="InterPro" id="IPR035983">
    <property type="entry name" value="Hect_E3_ubiquitin_ligase"/>
</dbReference>
<dbReference type="Pfam" id="PF00632">
    <property type="entry name" value="HECT"/>
    <property type="match status" value="1"/>
</dbReference>
<protein>
    <recommendedName>
        <fullName evidence="4">HECT-type E3 ubiquitin transferase</fullName>
        <ecNumber evidence="4">2.3.2.26</ecNumber>
    </recommendedName>
</protein>
<evidence type="ECO:0000256" key="9">
    <source>
        <dbReference type="PROSITE-ProRule" id="PRU00104"/>
    </source>
</evidence>
<keyword evidence="8 9" id="KW-0833">Ubl conjugation pathway</keyword>
<feature type="compositionally biased region" description="Basic and acidic residues" evidence="10">
    <location>
        <begin position="336"/>
        <end position="348"/>
    </location>
</feature>
<evidence type="ECO:0000256" key="7">
    <source>
        <dbReference type="ARBA" id="ARBA00022737"/>
    </source>
</evidence>
<dbReference type="SMART" id="SM00119">
    <property type="entry name" value="HECTc"/>
    <property type="match status" value="1"/>
</dbReference>
<dbReference type="SUPFAM" id="SSF56204">
    <property type="entry name" value="Hect, E3 ligase catalytic domain"/>
    <property type="match status" value="1"/>
</dbReference>
<proteinExistence type="predicted"/>
<comment type="catalytic activity">
    <reaction evidence="1">
        <text>S-ubiquitinyl-[E2 ubiquitin-conjugating enzyme]-L-cysteine + [acceptor protein]-L-lysine = [E2 ubiquitin-conjugating enzyme]-L-cysteine + N(6)-ubiquitinyl-[acceptor protein]-L-lysine.</text>
        <dbReference type="EC" id="2.3.2.26"/>
    </reaction>
</comment>
<dbReference type="GO" id="GO:0006511">
    <property type="term" value="P:ubiquitin-dependent protein catabolic process"/>
    <property type="evidence" value="ECO:0007669"/>
    <property type="project" value="InterPro"/>
</dbReference>
<keyword evidence="5" id="KW-0963">Cytoplasm</keyword>
<dbReference type="PROSITE" id="PS50237">
    <property type="entry name" value="HECT"/>
    <property type="match status" value="1"/>
</dbReference>
<dbReference type="GO" id="GO:0005737">
    <property type="term" value="C:cytoplasm"/>
    <property type="evidence" value="ECO:0007669"/>
    <property type="project" value="UniProtKB-SubCell"/>
</dbReference>
<dbReference type="Proteomes" id="UP000269721">
    <property type="component" value="Unassembled WGS sequence"/>
</dbReference>
<dbReference type="OrthoDB" id="8068875at2759"/>
<name>A0A4P9W2L4_9FUNG</name>
<comment type="subcellular location">
    <subcellularLocation>
        <location evidence="2">Cytoplasm</location>
    </subcellularLocation>
</comment>
<feature type="compositionally biased region" description="Low complexity" evidence="10">
    <location>
        <begin position="273"/>
        <end position="287"/>
    </location>
</feature>
<evidence type="ECO:0000256" key="1">
    <source>
        <dbReference type="ARBA" id="ARBA00000885"/>
    </source>
</evidence>
<feature type="domain" description="HECT" evidence="13">
    <location>
        <begin position="551"/>
        <end position="674"/>
    </location>
</feature>
<feature type="region of interest" description="Disordered" evidence="10">
    <location>
        <begin position="322"/>
        <end position="403"/>
    </location>
</feature>
<dbReference type="InterPro" id="IPR000569">
    <property type="entry name" value="HECT_dom"/>
</dbReference>
<dbReference type="PANTHER" id="PTHR11254:SF440">
    <property type="entry name" value="E3 UBIQUITIN-PROTEIN LIGASE NEDD-4"/>
    <property type="match status" value="1"/>
</dbReference>